<sequence length="64" mass="7513">MNEREIEDTVGKEIFHHTPYSIKYIYTGTVNVNLDIAEDLWRAADQYLLDHLKSICEYAILLLL</sequence>
<dbReference type="SUPFAM" id="SSF54695">
    <property type="entry name" value="POZ domain"/>
    <property type="match status" value="1"/>
</dbReference>
<dbReference type="Pfam" id="PF00651">
    <property type="entry name" value="BTB"/>
    <property type="match status" value="1"/>
</dbReference>
<comment type="subcellular location">
    <subcellularLocation>
        <location evidence="1">Endomembrane system</location>
        <topology evidence="1">Peripheral membrane protein</topology>
    </subcellularLocation>
</comment>
<dbReference type="AlphaFoldDB" id="A0A445IWD7"/>
<evidence type="ECO:0000256" key="2">
    <source>
        <dbReference type="ARBA" id="ARBA00004906"/>
    </source>
</evidence>
<organism evidence="4 5">
    <name type="scientific">Glycine soja</name>
    <name type="common">Wild soybean</name>
    <dbReference type="NCBI Taxonomy" id="3848"/>
    <lineage>
        <taxon>Eukaryota</taxon>
        <taxon>Viridiplantae</taxon>
        <taxon>Streptophyta</taxon>
        <taxon>Embryophyta</taxon>
        <taxon>Tracheophyta</taxon>
        <taxon>Spermatophyta</taxon>
        <taxon>Magnoliopsida</taxon>
        <taxon>eudicotyledons</taxon>
        <taxon>Gunneridae</taxon>
        <taxon>Pentapetalae</taxon>
        <taxon>rosids</taxon>
        <taxon>fabids</taxon>
        <taxon>Fabales</taxon>
        <taxon>Fabaceae</taxon>
        <taxon>Papilionoideae</taxon>
        <taxon>50 kb inversion clade</taxon>
        <taxon>NPAAA clade</taxon>
        <taxon>indigoferoid/millettioid clade</taxon>
        <taxon>Phaseoleae</taxon>
        <taxon>Glycine</taxon>
        <taxon>Glycine subgen. Soja</taxon>
    </lineage>
</organism>
<dbReference type="InterPro" id="IPR011333">
    <property type="entry name" value="SKP1/BTB/POZ_sf"/>
</dbReference>
<gene>
    <name evidence="4" type="ORF">D0Y65_023035</name>
</gene>
<dbReference type="Proteomes" id="UP000289340">
    <property type="component" value="Chromosome 9"/>
</dbReference>
<dbReference type="PANTHER" id="PTHR46710:SF11">
    <property type="entry name" value="ARMADILLO BTB ARABIDOPSIS PROTEIN 1"/>
    <property type="match status" value="1"/>
</dbReference>
<evidence type="ECO:0000259" key="3">
    <source>
        <dbReference type="Pfam" id="PF00651"/>
    </source>
</evidence>
<evidence type="ECO:0000256" key="1">
    <source>
        <dbReference type="ARBA" id="ARBA00004184"/>
    </source>
</evidence>
<dbReference type="EMBL" id="QZWG01000009">
    <property type="protein sequence ID" value="RZB90396.1"/>
    <property type="molecule type" value="Genomic_DNA"/>
</dbReference>
<evidence type="ECO:0000313" key="4">
    <source>
        <dbReference type="EMBL" id="RZB90396.1"/>
    </source>
</evidence>
<dbReference type="Gene3D" id="3.30.710.10">
    <property type="entry name" value="Potassium Channel Kv1.1, Chain A"/>
    <property type="match status" value="1"/>
</dbReference>
<proteinExistence type="predicted"/>
<dbReference type="PANTHER" id="PTHR46710">
    <property type="entry name" value="ARM REPEAT PROTEIN INTERACTING WITH ABF2"/>
    <property type="match status" value="1"/>
</dbReference>
<dbReference type="InterPro" id="IPR000210">
    <property type="entry name" value="BTB/POZ_dom"/>
</dbReference>
<name>A0A445IWD7_GLYSO</name>
<dbReference type="GO" id="GO:0012505">
    <property type="term" value="C:endomembrane system"/>
    <property type="evidence" value="ECO:0007669"/>
    <property type="project" value="UniProtKB-SubCell"/>
</dbReference>
<comment type="caution">
    <text evidence="4">The sequence shown here is derived from an EMBL/GenBank/DDBJ whole genome shotgun (WGS) entry which is preliminary data.</text>
</comment>
<evidence type="ECO:0000313" key="5">
    <source>
        <dbReference type="Proteomes" id="UP000289340"/>
    </source>
</evidence>
<dbReference type="SMR" id="A0A445IWD7"/>
<accession>A0A445IWD7</accession>
<protein>
    <recommendedName>
        <fullName evidence="3">BTB domain-containing protein</fullName>
    </recommendedName>
</protein>
<comment type="pathway">
    <text evidence="2">Protein modification; protein ubiquitination.</text>
</comment>
<reference evidence="4 5" key="1">
    <citation type="submission" date="2018-09" db="EMBL/GenBank/DDBJ databases">
        <title>A high-quality reference genome of wild soybean provides a powerful tool to mine soybean genomes.</title>
        <authorList>
            <person name="Xie M."/>
            <person name="Chung C.Y.L."/>
            <person name="Li M.-W."/>
            <person name="Wong F.-L."/>
            <person name="Chan T.-F."/>
            <person name="Lam H.-M."/>
        </authorList>
    </citation>
    <scope>NUCLEOTIDE SEQUENCE [LARGE SCALE GENOMIC DNA]</scope>
    <source>
        <strain evidence="5">cv. W05</strain>
        <tissue evidence="4">Hypocotyl of etiolated seedlings</tissue>
    </source>
</reference>
<feature type="domain" description="BTB" evidence="3">
    <location>
        <begin position="22"/>
        <end position="60"/>
    </location>
</feature>
<dbReference type="InterPro" id="IPR044282">
    <property type="entry name" value="ABAP1/ARIA"/>
</dbReference>
<keyword evidence="5" id="KW-1185">Reference proteome</keyword>